<dbReference type="Proteomes" id="UP000422221">
    <property type="component" value="Unassembled WGS sequence"/>
</dbReference>
<evidence type="ECO:0000259" key="18">
    <source>
        <dbReference type="SMART" id="SM00900"/>
    </source>
</evidence>
<keyword evidence="7 16" id="KW-0812">Transmembrane</keyword>
<comment type="catalytic activity">
    <reaction evidence="16 17">
        <text>a ubiquinone + n Na(+)(in) + NADH + H(+) = a ubiquinol + n Na(+)(out) + NAD(+)</text>
        <dbReference type="Rhea" id="RHEA:47748"/>
        <dbReference type="Rhea" id="RHEA-COMP:9565"/>
        <dbReference type="Rhea" id="RHEA-COMP:9566"/>
        <dbReference type="ChEBI" id="CHEBI:15378"/>
        <dbReference type="ChEBI" id="CHEBI:16389"/>
        <dbReference type="ChEBI" id="CHEBI:17976"/>
        <dbReference type="ChEBI" id="CHEBI:29101"/>
        <dbReference type="ChEBI" id="CHEBI:57540"/>
        <dbReference type="ChEBI" id="CHEBI:57945"/>
        <dbReference type="EC" id="7.2.1.1"/>
    </reaction>
</comment>
<comment type="caution">
    <text evidence="16">Lacks conserved residue(s) required for the propagation of feature annotation.</text>
</comment>
<dbReference type="GO" id="GO:0005886">
    <property type="term" value="C:plasma membrane"/>
    <property type="evidence" value="ECO:0007669"/>
    <property type="project" value="UniProtKB-SubCell"/>
</dbReference>
<sequence length="225" mass="24674">MNTNSNSYTIIYASVMVVIVAFLLAFVSSSLKDIQNKNQELDTKKQILAALNIREVKDAEAEYNKYVKGDMLMTVDGNLTENTDGFSISYEKEAKENNRLHVFVAEVNGETKYVIPVYGAGLWGAIWGYVALNADKDTVYGVYFSHASETPGLGAEIATIAFQNEFSDKKVMKDGQIALAVEKNGKVTDPAYQVDGISGGTITSKGVDDMLKACLSQYDKFLTNN</sequence>
<dbReference type="EMBL" id="VWMK01000006">
    <property type="protein sequence ID" value="KAA3766914.1"/>
    <property type="molecule type" value="Genomic_DNA"/>
</dbReference>
<keyword evidence="3" id="KW-0997">Cell inner membrane</keyword>
<evidence type="ECO:0000256" key="3">
    <source>
        <dbReference type="ARBA" id="ARBA00022519"/>
    </source>
</evidence>
<feature type="modified residue" description="FMN phosphoryl threonine" evidence="16">
    <location>
        <position position="201"/>
    </location>
</feature>
<comment type="subcellular location">
    <subcellularLocation>
        <location evidence="16">Cell membrane</location>
        <topology evidence="16">Single-pass membrane protein</topology>
    </subcellularLocation>
</comment>
<comment type="caution">
    <text evidence="19">The sequence shown here is derived from an EMBL/GenBank/DDBJ whole genome shotgun (WGS) entry which is preliminary data.</text>
</comment>
<comment type="cofactor">
    <cofactor evidence="16 17">
        <name>FMN</name>
        <dbReference type="ChEBI" id="CHEBI:58210"/>
    </cofactor>
</comment>
<evidence type="ECO:0000256" key="5">
    <source>
        <dbReference type="ARBA" id="ARBA00022630"/>
    </source>
</evidence>
<name>A0A7J4XL21_9BACE</name>
<keyword evidence="13 16" id="KW-0830">Ubiquinone</keyword>
<keyword evidence="9 16" id="KW-1133">Transmembrane helix</keyword>
<evidence type="ECO:0000256" key="2">
    <source>
        <dbReference type="ARBA" id="ARBA00022475"/>
    </source>
</evidence>
<proteinExistence type="inferred from homology"/>
<keyword evidence="8 16" id="KW-1278">Translocase</keyword>
<dbReference type="SMART" id="SM00900">
    <property type="entry name" value="FMN_bind"/>
    <property type="match status" value="1"/>
</dbReference>
<keyword evidence="11 16" id="KW-0915">Sodium</keyword>
<accession>A0A7J4XL21</accession>
<evidence type="ECO:0000256" key="16">
    <source>
        <dbReference type="HAMAP-Rule" id="MF_00427"/>
    </source>
</evidence>
<evidence type="ECO:0000313" key="20">
    <source>
        <dbReference type="Proteomes" id="UP000422221"/>
    </source>
</evidence>
<evidence type="ECO:0000256" key="11">
    <source>
        <dbReference type="ARBA" id="ARBA00023053"/>
    </source>
</evidence>
<evidence type="ECO:0000256" key="1">
    <source>
        <dbReference type="ARBA" id="ARBA00022448"/>
    </source>
</evidence>
<keyword evidence="2 16" id="KW-1003">Cell membrane</keyword>
<dbReference type="NCBIfam" id="NF003750">
    <property type="entry name" value="PRK05346.2-1"/>
    <property type="match status" value="1"/>
</dbReference>
<dbReference type="AlphaFoldDB" id="A0A7J4XL21"/>
<evidence type="ECO:0000256" key="6">
    <source>
        <dbReference type="ARBA" id="ARBA00022643"/>
    </source>
</evidence>
<evidence type="ECO:0000256" key="10">
    <source>
        <dbReference type="ARBA" id="ARBA00023027"/>
    </source>
</evidence>
<dbReference type="GO" id="GO:0016655">
    <property type="term" value="F:oxidoreductase activity, acting on NAD(P)H, quinone or similar compound as acceptor"/>
    <property type="evidence" value="ECO:0007669"/>
    <property type="project" value="UniProtKB-UniRule"/>
</dbReference>
<keyword evidence="6 16" id="KW-0288">FMN</keyword>
<dbReference type="InterPro" id="IPR010204">
    <property type="entry name" value="NqrC"/>
</dbReference>
<reference evidence="19 20" key="1">
    <citation type="journal article" date="2019" name="Nat. Med.">
        <title>A library of human gut bacterial isolates paired with longitudinal multiomics data enables mechanistic microbiome research.</title>
        <authorList>
            <person name="Poyet M."/>
            <person name="Groussin M."/>
            <person name="Gibbons S.M."/>
            <person name="Avila-Pacheco J."/>
            <person name="Jiang X."/>
            <person name="Kearney S.M."/>
            <person name="Perrotta A.R."/>
            <person name="Berdy B."/>
            <person name="Zhao S."/>
            <person name="Lieberman T.D."/>
            <person name="Swanson P.K."/>
            <person name="Smith M."/>
            <person name="Roesemann S."/>
            <person name="Alexander J.E."/>
            <person name="Rich S.A."/>
            <person name="Livny J."/>
            <person name="Vlamakis H."/>
            <person name="Clish C."/>
            <person name="Bullock K."/>
            <person name="Deik A."/>
            <person name="Scott J."/>
            <person name="Pierce K.A."/>
            <person name="Xavier R.J."/>
            <person name="Alm E.J."/>
        </authorList>
    </citation>
    <scope>NUCLEOTIDE SEQUENCE [LARGE SCALE GENOMIC DNA]</scope>
    <source>
        <strain evidence="19 20">BIOML-A10</strain>
    </source>
</reference>
<dbReference type="PANTHER" id="PTHR37838:SF1">
    <property type="entry name" value="NA(+)-TRANSLOCATING NADH-QUINONE REDUCTASE SUBUNIT C"/>
    <property type="match status" value="1"/>
</dbReference>
<feature type="domain" description="FMN-binding" evidence="18">
    <location>
        <begin position="121"/>
        <end position="218"/>
    </location>
</feature>
<keyword evidence="1 16" id="KW-0813">Transport</keyword>
<evidence type="ECO:0000256" key="17">
    <source>
        <dbReference type="PIRNR" id="PIRNR009437"/>
    </source>
</evidence>
<dbReference type="EC" id="7.2.1.1" evidence="16 17"/>
<comment type="function">
    <text evidence="16">NQR complex catalyzes the reduction of ubiquinone-1 to ubiquinol by two successive reactions, coupled with the transport of Na(+) ions from the cytoplasm to the periplasm. NqrA to NqrE are probably involved in the second step, the conversion of ubisemiquinone to ubiquinol.</text>
</comment>
<dbReference type="PIRSF" id="PIRSF009437">
    <property type="entry name" value="NQR-1_subunit_C"/>
    <property type="match status" value="1"/>
</dbReference>
<evidence type="ECO:0000256" key="7">
    <source>
        <dbReference type="ARBA" id="ARBA00022692"/>
    </source>
</evidence>
<evidence type="ECO:0000256" key="14">
    <source>
        <dbReference type="ARBA" id="ARBA00023136"/>
    </source>
</evidence>
<dbReference type="InterPro" id="IPR007329">
    <property type="entry name" value="FMN-bd"/>
</dbReference>
<comment type="subunit">
    <text evidence="16 17">Composed of six subunits; NqrA, NqrB, NqrC, NqrD, NqrE and NqrF.</text>
</comment>
<feature type="transmembrane region" description="Helical" evidence="16">
    <location>
        <begin position="6"/>
        <end position="27"/>
    </location>
</feature>
<evidence type="ECO:0000256" key="9">
    <source>
        <dbReference type="ARBA" id="ARBA00022989"/>
    </source>
</evidence>
<evidence type="ECO:0000313" key="19">
    <source>
        <dbReference type="EMBL" id="KAA3766914.1"/>
    </source>
</evidence>
<evidence type="ECO:0000256" key="13">
    <source>
        <dbReference type="ARBA" id="ARBA00023075"/>
    </source>
</evidence>
<protein>
    <recommendedName>
        <fullName evidence="16 17">Na(+)-translocating NADH-quinone reductase subunit C</fullName>
        <shortName evidence="16 17">Na(+)-NQR subunit C</shortName>
        <shortName evidence="16 17">Na(+)-translocating NQR subunit C</shortName>
        <ecNumber evidence="16 17">7.2.1.1</ecNumber>
    </recommendedName>
    <alternativeName>
        <fullName evidence="16 17">NQR complex subunit C</fullName>
    </alternativeName>
    <alternativeName>
        <fullName evidence="16 17">NQR-1 subunit C</fullName>
    </alternativeName>
</protein>
<keyword evidence="12 16" id="KW-0406">Ion transport</keyword>
<evidence type="ECO:0000256" key="15">
    <source>
        <dbReference type="ARBA" id="ARBA00023201"/>
    </source>
</evidence>
<keyword evidence="15 16" id="KW-0739">Sodium transport</keyword>
<dbReference type="PANTHER" id="PTHR37838">
    <property type="entry name" value="NA(+)-TRANSLOCATING NADH-QUINONE REDUCTASE SUBUNIT C"/>
    <property type="match status" value="1"/>
</dbReference>
<dbReference type="Pfam" id="PF04205">
    <property type="entry name" value="FMN_bind"/>
    <property type="match status" value="1"/>
</dbReference>
<keyword evidence="5 16" id="KW-0285">Flavoprotein</keyword>
<organism evidence="19 20">
    <name type="scientific">Bacteroides salyersiae</name>
    <dbReference type="NCBI Taxonomy" id="291644"/>
    <lineage>
        <taxon>Bacteria</taxon>
        <taxon>Pseudomonadati</taxon>
        <taxon>Bacteroidota</taxon>
        <taxon>Bacteroidia</taxon>
        <taxon>Bacteroidales</taxon>
        <taxon>Bacteroidaceae</taxon>
        <taxon>Bacteroides</taxon>
    </lineage>
</organism>
<dbReference type="RefSeq" id="WP_129647921.1">
    <property type="nucleotide sequence ID" value="NZ_CP081902.1"/>
</dbReference>
<dbReference type="GO" id="GO:0006814">
    <property type="term" value="P:sodium ion transport"/>
    <property type="evidence" value="ECO:0007669"/>
    <property type="project" value="UniProtKB-UniRule"/>
</dbReference>
<evidence type="ECO:0000256" key="4">
    <source>
        <dbReference type="ARBA" id="ARBA00022553"/>
    </source>
</evidence>
<dbReference type="HAMAP" id="MF_00427">
    <property type="entry name" value="NqrC"/>
    <property type="match status" value="1"/>
</dbReference>
<keyword evidence="10 16" id="KW-0520">NAD</keyword>
<keyword evidence="4 16" id="KW-0597">Phosphoprotein</keyword>
<evidence type="ECO:0000256" key="8">
    <source>
        <dbReference type="ARBA" id="ARBA00022967"/>
    </source>
</evidence>
<keyword evidence="14 16" id="KW-0472">Membrane</keyword>
<comment type="similarity">
    <text evidence="16 17">Belongs to the NqrC family.</text>
</comment>
<dbReference type="GO" id="GO:0010181">
    <property type="term" value="F:FMN binding"/>
    <property type="evidence" value="ECO:0007669"/>
    <property type="project" value="UniProtKB-UniRule"/>
</dbReference>
<evidence type="ECO:0000256" key="12">
    <source>
        <dbReference type="ARBA" id="ARBA00023065"/>
    </source>
</evidence>
<gene>
    <name evidence="16" type="primary">nqrC</name>
    <name evidence="19" type="ORF">F3F73_08565</name>
</gene>
<dbReference type="NCBIfam" id="TIGR01938">
    <property type="entry name" value="nqrC"/>
    <property type="match status" value="1"/>
</dbReference>